<comment type="caution">
    <text evidence="9">The sequence shown here is derived from an EMBL/GenBank/DDBJ whole genome shotgun (WGS) entry which is preliminary data.</text>
</comment>
<accession>A0ABR7HSW1</accession>
<evidence type="ECO:0000256" key="2">
    <source>
        <dbReference type="ARBA" id="ARBA00022448"/>
    </source>
</evidence>
<keyword evidence="2 7" id="KW-0813">Transport</keyword>
<evidence type="ECO:0000256" key="4">
    <source>
        <dbReference type="ARBA" id="ARBA00022692"/>
    </source>
</evidence>
<proteinExistence type="inferred from homology"/>
<name>A0ABR7HSW1_9FIRM</name>
<dbReference type="Proteomes" id="UP000660021">
    <property type="component" value="Unassembled WGS sequence"/>
</dbReference>
<dbReference type="Pfam" id="PF00528">
    <property type="entry name" value="BPD_transp_1"/>
    <property type="match status" value="1"/>
</dbReference>
<evidence type="ECO:0000256" key="5">
    <source>
        <dbReference type="ARBA" id="ARBA00022989"/>
    </source>
</evidence>
<dbReference type="InterPro" id="IPR000515">
    <property type="entry name" value="MetI-like"/>
</dbReference>
<keyword evidence="4 7" id="KW-0812">Transmembrane</keyword>
<evidence type="ECO:0000256" key="1">
    <source>
        <dbReference type="ARBA" id="ARBA00004651"/>
    </source>
</evidence>
<comment type="similarity">
    <text evidence="7">Belongs to the binding-protein-dependent transport system permease family.</text>
</comment>
<keyword evidence="6 7" id="KW-0472">Membrane</keyword>
<dbReference type="PANTHER" id="PTHR30183">
    <property type="entry name" value="MOLYBDENUM TRANSPORT SYSTEM PERMEASE PROTEIN MODB"/>
    <property type="match status" value="1"/>
</dbReference>
<dbReference type="PROSITE" id="PS50928">
    <property type="entry name" value="ABC_TM1"/>
    <property type="match status" value="1"/>
</dbReference>
<organism evidence="9 10">
    <name type="scientific">Pseudoflavonifractor hominis</name>
    <dbReference type="NCBI Taxonomy" id="2763059"/>
    <lineage>
        <taxon>Bacteria</taxon>
        <taxon>Bacillati</taxon>
        <taxon>Bacillota</taxon>
        <taxon>Clostridia</taxon>
        <taxon>Eubacteriales</taxon>
        <taxon>Oscillospiraceae</taxon>
        <taxon>Pseudoflavonifractor</taxon>
    </lineage>
</organism>
<evidence type="ECO:0000256" key="7">
    <source>
        <dbReference type="RuleBase" id="RU363032"/>
    </source>
</evidence>
<feature type="transmembrane region" description="Helical" evidence="7">
    <location>
        <begin position="12"/>
        <end position="33"/>
    </location>
</feature>
<sequence>MSWRSKTPFHPLEWVSLVVLLAVLGYVAVNLWAVVAGGLPHLGEALGQRETRFALWLSLWTTTVSTLLCVLIGIPCAYLLACRELPGRGLARAVLELPLSLPYLVLGLCLLTVWSSPAGKALKELGLRIVFDPKGIVAVHLLINLPFVIHLAAEAFERVDPELPLTAQTLGATRMQAFRYVTLPLCVPSLASAVLLAWSRGIGEFGATLMLVGVTRMKTETLPGSIYLHISTGENDLALATALLLLLLSLSVQGVSRLAGRKGSDYL</sequence>
<dbReference type="SUPFAM" id="SSF161098">
    <property type="entry name" value="MetI-like"/>
    <property type="match status" value="1"/>
</dbReference>
<evidence type="ECO:0000313" key="9">
    <source>
        <dbReference type="EMBL" id="MBC5730611.1"/>
    </source>
</evidence>
<keyword evidence="5 7" id="KW-1133">Transmembrane helix</keyword>
<feature type="transmembrane region" description="Helical" evidence="7">
    <location>
        <begin position="177"/>
        <end position="198"/>
    </location>
</feature>
<feature type="transmembrane region" description="Helical" evidence="7">
    <location>
        <begin position="53"/>
        <end position="81"/>
    </location>
</feature>
<keyword evidence="3" id="KW-1003">Cell membrane</keyword>
<reference evidence="9 10" key="1">
    <citation type="submission" date="2020-08" db="EMBL/GenBank/DDBJ databases">
        <title>Genome public.</title>
        <authorList>
            <person name="Liu C."/>
            <person name="Sun Q."/>
        </authorList>
    </citation>
    <scope>NUCLEOTIDE SEQUENCE [LARGE SCALE GENOMIC DNA]</scope>
    <source>
        <strain evidence="9 10">New-38</strain>
    </source>
</reference>
<dbReference type="CDD" id="cd06261">
    <property type="entry name" value="TM_PBP2"/>
    <property type="match status" value="1"/>
</dbReference>
<feature type="transmembrane region" description="Helical" evidence="7">
    <location>
        <begin position="135"/>
        <end position="156"/>
    </location>
</feature>
<feature type="transmembrane region" description="Helical" evidence="7">
    <location>
        <begin position="237"/>
        <end position="259"/>
    </location>
</feature>
<feature type="transmembrane region" description="Helical" evidence="7">
    <location>
        <begin position="93"/>
        <end position="115"/>
    </location>
</feature>
<comment type="subcellular location">
    <subcellularLocation>
        <location evidence="1 7">Cell membrane</location>
        <topology evidence="1 7">Multi-pass membrane protein</topology>
    </subcellularLocation>
</comment>
<dbReference type="InterPro" id="IPR035906">
    <property type="entry name" value="MetI-like_sf"/>
</dbReference>
<evidence type="ECO:0000313" key="10">
    <source>
        <dbReference type="Proteomes" id="UP000660021"/>
    </source>
</evidence>
<protein>
    <submittedName>
        <fullName evidence="9">ABC transporter permease subunit</fullName>
    </submittedName>
</protein>
<dbReference type="RefSeq" id="WP_186963486.1">
    <property type="nucleotide sequence ID" value="NZ_JACOPR010000003.1"/>
</dbReference>
<dbReference type="Gene3D" id="1.10.3720.10">
    <property type="entry name" value="MetI-like"/>
    <property type="match status" value="1"/>
</dbReference>
<dbReference type="EMBL" id="JACOPR010000003">
    <property type="protein sequence ID" value="MBC5730611.1"/>
    <property type="molecule type" value="Genomic_DNA"/>
</dbReference>
<gene>
    <name evidence="9" type="ORF">H8S34_07150</name>
</gene>
<dbReference type="PANTHER" id="PTHR30183:SF3">
    <property type="entry name" value="MOLYBDENUM TRANSPORT SYSTEM PERMEASE PROTEIN MODB"/>
    <property type="match status" value="1"/>
</dbReference>
<evidence type="ECO:0000259" key="8">
    <source>
        <dbReference type="PROSITE" id="PS50928"/>
    </source>
</evidence>
<feature type="domain" description="ABC transmembrane type-1" evidence="8">
    <location>
        <begin position="55"/>
        <end position="256"/>
    </location>
</feature>
<evidence type="ECO:0000256" key="3">
    <source>
        <dbReference type="ARBA" id="ARBA00022475"/>
    </source>
</evidence>
<evidence type="ECO:0000256" key="6">
    <source>
        <dbReference type="ARBA" id="ARBA00023136"/>
    </source>
</evidence>
<keyword evidence="10" id="KW-1185">Reference proteome</keyword>